<proteinExistence type="predicted"/>
<keyword evidence="1" id="KW-0812">Transmembrane</keyword>
<evidence type="ECO:0008006" key="4">
    <source>
        <dbReference type="Google" id="ProtNLM"/>
    </source>
</evidence>
<evidence type="ECO:0000313" key="3">
    <source>
        <dbReference type="Proteomes" id="UP001224997"/>
    </source>
</evidence>
<evidence type="ECO:0000256" key="1">
    <source>
        <dbReference type="SAM" id="Phobius"/>
    </source>
</evidence>
<dbReference type="RefSeq" id="WP_305964510.1">
    <property type="nucleotide sequence ID" value="NZ_JAVAMQ010000020.1"/>
</dbReference>
<dbReference type="Proteomes" id="UP001224997">
    <property type="component" value="Unassembled WGS sequence"/>
</dbReference>
<feature type="transmembrane region" description="Helical" evidence="1">
    <location>
        <begin position="23"/>
        <end position="41"/>
    </location>
</feature>
<evidence type="ECO:0000313" key="2">
    <source>
        <dbReference type="EMBL" id="MDP5308671.1"/>
    </source>
</evidence>
<accession>A0ABT9JI09</accession>
<reference evidence="2 3" key="1">
    <citation type="submission" date="2023-08" db="EMBL/GenBank/DDBJ databases">
        <authorList>
            <person name="Park J.-S."/>
        </authorList>
    </citation>
    <scope>NUCLEOTIDE SEQUENCE [LARGE SCALE GENOMIC DNA]</scope>
    <source>
        <strain evidence="2 3">2205BS29-5</strain>
    </source>
</reference>
<sequence>MENLLSSNEIIFMTYNYTEIKDLMTKFLTLTSGTLVISIAFSEKITKTHEADRLVRMLMFSAWSLLFMALIFGGGSVIYIAAAGGCVVYKSVPFFDCNVNRLNLGSVSLGMLAGLSFGIALLCMAISAGRSILLSK</sequence>
<dbReference type="EMBL" id="JAVAMQ010000020">
    <property type="protein sequence ID" value="MDP5308671.1"/>
    <property type="molecule type" value="Genomic_DNA"/>
</dbReference>
<protein>
    <recommendedName>
        <fullName evidence="4">CASP-like protein</fullName>
    </recommendedName>
</protein>
<organism evidence="2 3">
    <name type="scientific">Paracoccus spongiarum</name>
    <dbReference type="NCBI Taxonomy" id="3064387"/>
    <lineage>
        <taxon>Bacteria</taxon>
        <taxon>Pseudomonadati</taxon>
        <taxon>Pseudomonadota</taxon>
        <taxon>Alphaproteobacteria</taxon>
        <taxon>Rhodobacterales</taxon>
        <taxon>Paracoccaceae</taxon>
        <taxon>Paracoccus</taxon>
    </lineage>
</organism>
<keyword evidence="3" id="KW-1185">Reference proteome</keyword>
<name>A0ABT9JI09_9RHOB</name>
<feature type="transmembrane region" description="Helical" evidence="1">
    <location>
        <begin position="62"/>
        <end position="82"/>
    </location>
</feature>
<comment type="caution">
    <text evidence="2">The sequence shown here is derived from an EMBL/GenBank/DDBJ whole genome shotgun (WGS) entry which is preliminary data.</text>
</comment>
<keyword evidence="1" id="KW-0472">Membrane</keyword>
<feature type="transmembrane region" description="Helical" evidence="1">
    <location>
        <begin position="102"/>
        <end position="126"/>
    </location>
</feature>
<gene>
    <name evidence="2" type="ORF">Q5Y72_16435</name>
</gene>
<keyword evidence="1" id="KW-1133">Transmembrane helix</keyword>